<dbReference type="EMBL" id="LNQE01001555">
    <property type="protein sequence ID" value="KUG15448.1"/>
    <property type="molecule type" value="Genomic_DNA"/>
</dbReference>
<dbReference type="Pfam" id="PF02241">
    <property type="entry name" value="MCR_beta"/>
    <property type="match status" value="1"/>
</dbReference>
<sequence>MAKYKDTCDLYDDQGKLLKSGVTLEKISPLTNAGVLKLIDLTKRTVAVNLAGLDNSIKTGAMGGKNNQILGRAVKVDCVKDADALSAKIAEYVSVEKGDDTKITKVGGGKMLLVEVPSARLRAAATYDAATTSVAAATTQALIDQYKVGMWDAPYVKSAVWGSYPVTMGMDGGNIISVLSIPQNNEGLGYALRNIPANHVAMMTHRNAMQTCALSSTFEQAGEFEMGMAIGPFERAQLLAYAFQGLNANNMVYDLVKANGKTGTIGTVVQSTVERALEDKIIKAGKKAKSGYVFYETKDPMMWNAYACAGTMAATMVNCGAGRFAQAVSSVLLYFNDLLEHETGLTSADYGRVMGTAVGFSFFSHSIYGGGGPGVFNGNHVVTRHAAGVAIPCVCVACSLDAGTQMFGPEQTSKVYGDTFGQIDEFKKPMQAIAKAV</sequence>
<dbReference type="NCBIfam" id="TIGR03257">
    <property type="entry name" value="met_CoM_red_bet"/>
    <property type="match status" value="1"/>
</dbReference>
<comment type="caution">
    <text evidence="5">The sequence shown here is derived from an EMBL/GenBank/DDBJ whole genome shotgun (WGS) entry which is preliminary data.</text>
</comment>
<comment type="similarity">
    <text evidence="1">Belongs to the methyl-coenzyme M reductase beta subunit family.</text>
</comment>
<dbReference type="PIRSF" id="PIRSF000263">
    <property type="entry name" value="Meth_CoM_rd_beta"/>
    <property type="match status" value="1"/>
</dbReference>
<protein>
    <recommendedName>
        <fullName evidence="2">Coenzyme-B sulfoethylthiotransferase beta</fullName>
    </recommendedName>
</protein>
<dbReference type="SUPFAM" id="SSF55088">
    <property type="entry name" value="Methyl-coenzyme M reductase subunits"/>
    <property type="match status" value="1"/>
</dbReference>
<dbReference type="Pfam" id="PF02783">
    <property type="entry name" value="MCR_beta_N"/>
    <property type="match status" value="1"/>
</dbReference>
<dbReference type="InterPro" id="IPR015823">
    <property type="entry name" value="Me_CoM_Rdtase_asu_N_sub2"/>
</dbReference>
<dbReference type="InterPro" id="IPR022680">
    <property type="entry name" value="Me_CoM_Rdtase_bsu_N"/>
</dbReference>
<dbReference type="AlphaFoldDB" id="A0A0W8F3G8"/>
<dbReference type="GO" id="GO:0015948">
    <property type="term" value="P:methanogenesis"/>
    <property type="evidence" value="ECO:0007669"/>
    <property type="project" value="InterPro"/>
</dbReference>
<dbReference type="Gene3D" id="1.20.840.10">
    <property type="entry name" value="Methyl-coenzyme M reductase, alpha/beta subunit, C-terminal"/>
    <property type="match status" value="1"/>
</dbReference>
<evidence type="ECO:0000256" key="1">
    <source>
        <dbReference type="ARBA" id="ARBA00010675"/>
    </source>
</evidence>
<dbReference type="InterPro" id="IPR022679">
    <property type="entry name" value="Me_CoM_Rdtase_bsu_C"/>
</dbReference>
<evidence type="ECO:0000256" key="2">
    <source>
        <dbReference type="ARBA" id="ARBA00032164"/>
    </source>
</evidence>
<organism evidence="5">
    <name type="scientific">hydrocarbon metagenome</name>
    <dbReference type="NCBI Taxonomy" id="938273"/>
    <lineage>
        <taxon>unclassified sequences</taxon>
        <taxon>metagenomes</taxon>
        <taxon>ecological metagenomes</taxon>
    </lineage>
</organism>
<dbReference type="Gene3D" id="3.30.70.470">
    <property type="match status" value="1"/>
</dbReference>
<gene>
    <name evidence="5" type="ORF">ASZ90_014885</name>
</gene>
<dbReference type="GO" id="GO:0050524">
    <property type="term" value="F:coenzyme-B sulfoethylthiotransferase activity"/>
    <property type="evidence" value="ECO:0007669"/>
    <property type="project" value="InterPro"/>
</dbReference>
<reference evidence="5" key="1">
    <citation type="journal article" date="2015" name="Proc. Natl. Acad. Sci. U.S.A.">
        <title>Networks of energetic and metabolic interactions define dynamics in microbial communities.</title>
        <authorList>
            <person name="Embree M."/>
            <person name="Liu J.K."/>
            <person name="Al-Bassam M.M."/>
            <person name="Zengler K."/>
        </authorList>
    </citation>
    <scope>NUCLEOTIDE SEQUENCE</scope>
</reference>
<evidence type="ECO:0000259" key="4">
    <source>
        <dbReference type="Pfam" id="PF02783"/>
    </source>
</evidence>
<evidence type="ECO:0000259" key="3">
    <source>
        <dbReference type="Pfam" id="PF02241"/>
    </source>
</evidence>
<dbReference type="InterPro" id="IPR003179">
    <property type="entry name" value="Me_CoM_Rdtase_bsu"/>
</dbReference>
<dbReference type="InterPro" id="IPR008924">
    <property type="entry name" value="Me_CoM_Rdtase_asu/bsu_C"/>
</dbReference>
<name>A0A0W8F3G8_9ZZZZ</name>
<feature type="domain" description="Methyl-coenzyme M reductase beta subunit N-terminal" evidence="4">
    <location>
        <begin position="6"/>
        <end position="187"/>
    </location>
</feature>
<evidence type="ECO:0000313" key="5">
    <source>
        <dbReference type="EMBL" id="KUG15448.1"/>
    </source>
</evidence>
<proteinExistence type="inferred from homology"/>
<dbReference type="SUPFAM" id="SSF48081">
    <property type="entry name" value="Methyl-coenzyme M reductase alpha and beta chain C-terminal domain"/>
    <property type="match status" value="1"/>
</dbReference>
<feature type="domain" description="Methyl-coenzyme M reductase beta subunit C-terminal" evidence="3">
    <location>
        <begin position="189"/>
        <end position="436"/>
    </location>
</feature>
<keyword evidence="5" id="KW-0808">Transferase</keyword>
<accession>A0A0W8F3G8</accession>
<dbReference type="InterPro" id="IPR009024">
    <property type="entry name" value="Me_CoM_Rdtase_Fd-like_fold"/>
</dbReference>